<protein>
    <submittedName>
        <fullName evidence="3">Uncharacterized membrane protein YvlD (DUF360 family)</fullName>
    </submittedName>
</protein>
<keyword evidence="2" id="KW-0472">Membrane</keyword>
<dbReference type="InterPro" id="IPR017850">
    <property type="entry name" value="Alkaline_phosphatase_core_sf"/>
</dbReference>
<dbReference type="EMBL" id="JACHMG010000001">
    <property type="protein sequence ID" value="MBB4685848.1"/>
    <property type="molecule type" value="Genomic_DNA"/>
</dbReference>
<reference evidence="3 4" key="1">
    <citation type="submission" date="2020-08" db="EMBL/GenBank/DDBJ databases">
        <title>Sequencing the genomes of 1000 actinobacteria strains.</title>
        <authorList>
            <person name="Klenk H.-P."/>
        </authorList>
    </citation>
    <scope>NUCLEOTIDE SEQUENCE [LARGE SCALE GENOMIC DNA]</scope>
    <source>
        <strain evidence="3 4">DSM 45859</strain>
    </source>
</reference>
<accession>A0A840IXG9</accession>
<evidence type="ECO:0000313" key="3">
    <source>
        <dbReference type="EMBL" id="MBB4685848.1"/>
    </source>
</evidence>
<evidence type="ECO:0000256" key="2">
    <source>
        <dbReference type="SAM" id="Phobius"/>
    </source>
</evidence>
<dbReference type="Pfam" id="PF04020">
    <property type="entry name" value="Phage_holin_4_2"/>
    <property type="match status" value="1"/>
</dbReference>
<keyword evidence="2" id="KW-1133">Transmembrane helix</keyword>
<proteinExistence type="predicted"/>
<feature type="transmembrane region" description="Helical" evidence="2">
    <location>
        <begin position="75"/>
        <end position="98"/>
    </location>
</feature>
<dbReference type="SUPFAM" id="SSF53649">
    <property type="entry name" value="Alkaline phosphatase-like"/>
    <property type="match status" value="1"/>
</dbReference>
<dbReference type="Proteomes" id="UP000581769">
    <property type="component" value="Unassembled WGS sequence"/>
</dbReference>
<dbReference type="InterPro" id="IPR007165">
    <property type="entry name" value="Phage_holin_4_2"/>
</dbReference>
<evidence type="ECO:0000256" key="1">
    <source>
        <dbReference type="SAM" id="MobiDB-lite"/>
    </source>
</evidence>
<keyword evidence="4" id="KW-1185">Reference proteome</keyword>
<feature type="transmembrane region" description="Helical" evidence="2">
    <location>
        <begin position="47"/>
        <end position="68"/>
    </location>
</feature>
<evidence type="ECO:0000313" key="4">
    <source>
        <dbReference type="Proteomes" id="UP000581769"/>
    </source>
</evidence>
<feature type="transmembrane region" description="Helical" evidence="2">
    <location>
        <begin position="17"/>
        <end position="35"/>
    </location>
</feature>
<dbReference type="Gene3D" id="3.40.720.10">
    <property type="entry name" value="Alkaline Phosphatase, subunit A"/>
    <property type="match status" value="1"/>
</dbReference>
<sequence length="709" mass="76586">MTRPAPAKGRLLRGGRVVARVVLVWGAVVGALRLLDAWLDGFAMHSWWQSTVCALILGLLTAVVWPLVVRVAWPIAYFTLGVGTYLLLSAATLAILQAVPGVDLHGLSTAVVLTVAMSAVGAVISSVLAVDEDEIFFRRAARRRRKHSPSAGVAGEPPGVVFLQIDGLGYDTVRRAVRDGDMPTFAAWLGEGTHTLTRWHTDWSSQTGASVCGILHGSNHDILGFRWYEKDRDHVMACAHPSDAAEIERRHTDGRGLLAGDGASHGNLFSGDAEHVSLTMSSVPGLVPRKLRRKHHDGVGAGYRAYFANPVNVLRTFGVALIDVFRELSAAAKQRRAGVLPRIPRGGFYPLARPGTTVIARDVVVSAIIGDMLAGRPVVYADFLGYDEVAHHSGIERFDTLEVLRSIDQQFARLLRASRLAPRRYHLVGLSDHGQTQGQAFVDRFGETMEALVGRLCGGEPVTEPGRRRQAESWQVNAALAEATTSGGLIARRLRARVEDAECSDDRARTTSGSPGQVTRVAPGVVAVVSGHLAMVSFTEHEGRVDLETIEREYPDLLPTLVDHDGVGFMLVHSSEFGPVVLGRDGLKRLATGVVIGADPLADYGPFADELVRRVDSFPHCADIMINSRYDPESDQSSPFERHVGSHGALGGPQQRGFILHPREFPAPGEPVGAEAVHHVFRDWLTFLGHPQPGTAETKPAPVPSEVAS</sequence>
<dbReference type="RefSeq" id="WP_184780811.1">
    <property type="nucleotide sequence ID" value="NZ_JACHMG010000001.1"/>
</dbReference>
<dbReference type="AlphaFoldDB" id="A0A840IXG9"/>
<organism evidence="3 4">
    <name type="scientific">Amycolatopsis jiangsuensis</name>
    <dbReference type="NCBI Taxonomy" id="1181879"/>
    <lineage>
        <taxon>Bacteria</taxon>
        <taxon>Bacillati</taxon>
        <taxon>Actinomycetota</taxon>
        <taxon>Actinomycetes</taxon>
        <taxon>Pseudonocardiales</taxon>
        <taxon>Pseudonocardiaceae</taxon>
        <taxon>Amycolatopsis</taxon>
    </lineage>
</organism>
<feature type="region of interest" description="Disordered" evidence="1">
    <location>
        <begin position="632"/>
        <end position="653"/>
    </location>
</feature>
<keyword evidence="2" id="KW-0812">Transmembrane</keyword>
<name>A0A840IXG9_9PSEU</name>
<comment type="caution">
    <text evidence="3">The sequence shown here is derived from an EMBL/GenBank/DDBJ whole genome shotgun (WGS) entry which is preliminary data.</text>
</comment>
<gene>
    <name evidence="3" type="ORF">BJY18_003333</name>
</gene>
<feature type="transmembrane region" description="Helical" evidence="2">
    <location>
        <begin position="110"/>
        <end position="130"/>
    </location>
</feature>